<feature type="region of interest" description="Disordered" evidence="1">
    <location>
        <begin position="300"/>
        <end position="335"/>
    </location>
</feature>
<feature type="compositionally biased region" description="Pro residues" evidence="1">
    <location>
        <begin position="139"/>
        <end position="153"/>
    </location>
</feature>
<dbReference type="EMBL" id="JADKYB010000043">
    <property type="protein sequence ID" value="MBM9510611.1"/>
    <property type="molecule type" value="Genomic_DNA"/>
</dbReference>
<dbReference type="Proteomes" id="UP000749040">
    <property type="component" value="Unassembled WGS sequence"/>
</dbReference>
<feature type="region of interest" description="Disordered" evidence="1">
    <location>
        <begin position="134"/>
        <end position="162"/>
    </location>
</feature>
<dbReference type="Pfam" id="PF19379">
    <property type="entry name" value="DUF5954"/>
    <property type="match status" value="1"/>
</dbReference>
<evidence type="ECO:0000313" key="3">
    <source>
        <dbReference type="Proteomes" id="UP000749040"/>
    </source>
</evidence>
<dbReference type="InterPro" id="IPR045998">
    <property type="entry name" value="DUF5954"/>
</dbReference>
<name>A0ABS2U765_9ACTN</name>
<gene>
    <name evidence="2" type="ORF">ITX44_39830</name>
</gene>
<protein>
    <submittedName>
        <fullName evidence="2">PE-PGRS family protein</fullName>
    </submittedName>
</protein>
<reference evidence="2 3" key="1">
    <citation type="submission" date="2021-01" db="EMBL/GenBank/DDBJ databases">
        <title>Streptomyces acididurans sp. nov., isolated from a peat swamp forest soil.</title>
        <authorList>
            <person name="Chantavorakit T."/>
            <person name="Duangmal K."/>
        </authorList>
    </citation>
    <scope>NUCLEOTIDE SEQUENCE [LARGE SCALE GENOMIC DNA]</scope>
    <source>
        <strain evidence="2 3">KK5PA1</strain>
    </source>
</reference>
<sequence length="356" mass="38612">MEPYADDDASTLWIDSLVAPDPQTTRPSDIELWKARKHYPSTLVAGGPVFGAARERGDGTWEVLPYFAGRTPQDARDELGAHFRALARLAQDTGGTAAAADYLAAADRLDTSAVDELTAGGHRHRVIRAERFLRMGPDGPEPPRVTDPDPGGPGDPATTADPAAGLIVTPGTAPESVLTAELLAAVDRDATVPDDAARDARHAVRSHPGVLPLPATFMTAERSGHGWRPASAGLAPTPQAARDGLAMQLRVLFPWQRELTAEEREIHKRAADRLDTDRVDELDVADRHFRIVRVERVLRVGPDGPEGPRPSDRTEEHGPFAAPDDEDEDLPSERLSHFLDLVAEERRRRGGAEGER</sequence>
<evidence type="ECO:0000313" key="2">
    <source>
        <dbReference type="EMBL" id="MBM9510611.1"/>
    </source>
</evidence>
<dbReference type="RefSeq" id="WP_205364898.1">
    <property type="nucleotide sequence ID" value="NZ_JADKYB010000043.1"/>
</dbReference>
<accession>A0ABS2U765</accession>
<organism evidence="2 3">
    <name type="scientific">Actinacidiphila acididurans</name>
    <dbReference type="NCBI Taxonomy" id="2784346"/>
    <lineage>
        <taxon>Bacteria</taxon>
        <taxon>Bacillati</taxon>
        <taxon>Actinomycetota</taxon>
        <taxon>Actinomycetes</taxon>
        <taxon>Kitasatosporales</taxon>
        <taxon>Streptomycetaceae</taxon>
        <taxon>Actinacidiphila</taxon>
    </lineage>
</organism>
<keyword evidence="3" id="KW-1185">Reference proteome</keyword>
<proteinExistence type="predicted"/>
<feature type="compositionally biased region" description="Basic and acidic residues" evidence="1">
    <location>
        <begin position="309"/>
        <end position="318"/>
    </location>
</feature>
<evidence type="ECO:0000256" key="1">
    <source>
        <dbReference type="SAM" id="MobiDB-lite"/>
    </source>
</evidence>
<comment type="caution">
    <text evidence="2">The sequence shown here is derived from an EMBL/GenBank/DDBJ whole genome shotgun (WGS) entry which is preliminary data.</text>
</comment>